<gene>
    <name evidence="2" type="ORF">MANES_10G098200v8</name>
</gene>
<evidence type="ECO:0000313" key="2">
    <source>
        <dbReference type="EMBL" id="OAY39486.1"/>
    </source>
</evidence>
<dbReference type="AlphaFoldDB" id="A0A2C9V530"/>
<dbReference type="Pfam" id="PF02519">
    <property type="entry name" value="Auxin_inducible"/>
    <property type="match status" value="1"/>
</dbReference>
<name>A0A2C9V530_MANES</name>
<dbReference type="InterPro" id="IPR003676">
    <property type="entry name" value="SAUR_fam"/>
</dbReference>
<keyword evidence="3" id="KW-1185">Reference proteome</keyword>
<sequence length="106" mass="12015">MISSRSFIKMARKWKSIAFTRRKGISIPRSKGGGENESSYVTKGHFVVYSSDEKRFVIPLGHLNSEIFQVLLRLSEEEFGLTNEGPIRLTCDSLLMEYVVSIVEKG</sequence>
<evidence type="ECO:0008006" key="4">
    <source>
        <dbReference type="Google" id="ProtNLM"/>
    </source>
</evidence>
<evidence type="ECO:0000313" key="3">
    <source>
        <dbReference type="Proteomes" id="UP000091857"/>
    </source>
</evidence>
<dbReference type="GO" id="GO:0009733">
    <property type="term" value="P:response to auxin"/>
    <property type="evidence" value="ECO:0007669"/>
    <property type="project" value="InterPro"/>
</dbReference>
<accession>A0A2C9V530</accession>
<comment type="similarity">
    <text evidence="1">Belongs to the ARG7 family.</text>
</comment>
<comment type="caution">
    <text evidence="2">The sequence shown here is derived from an EMBL/GenBank/DDBJ whole genome shotgun (WGS) entry which is preliminary data.</text>
</comment>
<dbReference type="PANTHER" id="PTHR31175">
    <property type="entry name" value="AUXIN-RESPONSIVE FAMILY PROTEIN"/>
    <property type="match status" value="1"/>
</dbReference>
<proteinExistence type="inferred from homology"/>
<dbReference type="PANTHER" id="PTHR31175:SF111">
    <property type="entry name" value="AUXIN-RESPONSIVE PROTEIN SAUR68-LIKE"/>
    <property type="match status" value="1"/>
</dbReference>
<dbReference type="Proteomes" id="UP000091857">
    <property type="component" value="Chromosome 10"/>
</dbReference>
<evidence type="ECO:0000256" key="1">
    <source>
        <dbReference type="ARBA" id="ARBA00006974"/>
    </source>
</evidence>
<dbReference type="Gramene" id="Manes.10G098200.3.v8.1">
    <property type="protein sequence ID" value="Manes.10G098200.3.v8.1.CDS.1"/>
    <property type="gene ID" value="Manes.10G098200.v8.1"/>
</dbReference>
<organism evidence="2 3">
    <name type="scientific">Manihot esculenta</name>
    <name type="common">Cassava</name>
    <name type="synonym">Jatropha manihot</name>
    <dbReference type="NCBI Taxonomy" id="3983"/>
    <lineage>
        <taxon>Eukaryota</taxon>
        <taxon>Viridiplantae</taxon>
        <taxon>Streptophyta</taxon>
        <taxon>Embryophyta</taxon>
        <taxon>Tracheophyta</taxon>
        <taxon>Spermatophyta</taxon>
        <taxon>Magnoliopsida</taxon>
        <taxon>eudicotyledons</taxon>
        <taxon>Gunneridae</taxon>
        <taxon>Pentapetalae</taxon>
        <taxon>rosids</taxon>
        <taxon>fabids</taxon>
        <taxon>Malpighiales</taxon>
        <taxon>Euphorbiaceae</taxon>
        <taxon>Crotonoideae</taxon>
        <taxon>Manihoteae</taxon>
        <taxon>Manihot</taxon>
    </lineage>
</organism>
<dbReference type="EMBL" id="CM004396">
    <property type="protein sequence ID" value="OAY39486.1"/>
    <property type="molecule type" value="Genomic_DNA"/>
</dbReference>
<protein>
    <recommendedName>
        <fullName evidence="4">SAUR family protein</fullName>
    </recommendedName>
</protein>
<reference evidence="3" key="1">
    <citation type="journal article" date="2016" name="Nat. Biotechnol.">
        <title>Sequencing wild and cultivated cassava and related species reveals extensive interspecific hybridization and genetic diversity.</title>
        <authorList>
            <person name="Bredeson J.V."/>
            <person name="Lyons J.B."/>
            <person name="Prochnik S.E."/>
            <person name="Wu G.A."/>
            <person name="Ha C.M."/>
            <person name="Edsinger-Gonzales E."/>
            <person name="Grimwood J."/>
            <person name="Schmutz J."/>
            <person name="Rabbi I.Y."/>
            <person name="Egesi C."/>
            <person name="Nauluvula P."/>
            <person name="Lebot V."/>
            <person name="Ndunguru J."/>
            <person name="Mkamilo G."/>
            <person name="Bart R.S."/>
            <person name="Setter T.L."/>
            <person name="Gleadow R.M."/>
            <person name="Kulakow P."/>
            <person name="Ferguson M.E."/>
            <person name="Rounsley S."/>
            <person name="Rokhsar D.S."/>
        </authorList>
    </citation>
    <scope>NUCLEOTIDE SEQUENCE [LARGE SCALE GENOMIC DNA]</scope>
    <source>
        <strain evidence="3">cv. AM560-2</strain>
    </source>
</reference>
<dbReference type="STRING" id="3983.A0A2C9V530"/>